<dbReference type="Proteomes" id="UP000187464">
    <property type="component" value="Chromosome I"/>
</dbReference>
<evidence type="ECO:0000313" key="2">
    <source>
        <dbReference type="Proteomes" id="UP000187464"/>
    </source>
</evidence>
<proteinExistence type="predicted"/>
<organism evidence="1 2">
    <name type="scientific">Proteiniphilum saccharofermentans</name>
    <dbReference type="NCBI Taxonomy" id="1642647"/>
    <lineage>
        <taxon>Bacteria</taxon>
        <taxon>Pseudomonadati</taxon>
        <taxon>Bacteroidota</taxon>
        <taxon>Bacteroidia</taxon>
        <taxon>Bacteroidales</taxon>
        <taxon>Dysgonomonadaceae</taxon>
        <taxon>Proteiniphilum</taxon>
    </lineage>
</organism>
<dbReference type="KEGG" id="psac:PSM36_3194"/>
<accession>A0A1R3T0Q0</accession>
<dbReference type="AlphaFoldDB" id="A0A1R3T0Q0"/>
<evidence type="ECO:0000313" key="1">
    <source>
        <dbReference type="EMBL" id="SCD21983.1"/>
    </source>
</evidence>
<keyword evidence="2" id="KW-1185">Reference proteome</keyword>
<dbReference type="EMBL" id="LT605205">
    <property type="protein sequence ID" value="SCD21983.1"/>
    <property type="molecule type" value="Genomic_DNA"/>
</dbReference>
<sequence>MDKNSIKELATSLDADAGDAVRFVPTDSHLYNKSG</sequence>
<reference evidence="1 2" key="1">
    <citation type="submission" date="2016-08" db="EMBL/GenBank/DDBJ databases">
        <authorList>
            <person name="Seilhamer J.J."/>
        </authorList>
    </citation>
    <scope>NUCLEOTIDE SEQUENCE [LARGE SCALE GENOMIC DNA]</scope>
    <source>
        <strain evidence="1">M3/6</strain>
    </source>
</reference>
<dbReference type="STRING" id="1642647.PSM36_3194"/>
<protein>
    <submittedName>
        <fullName evidence="1">Uncharacterized protein</fullName>
    </submittedName>
</protein>
<name>A0A1R3T0Q0_9BACT</name>
<gene>
    <name evidence="1" type="ORF">PSM36_3194</name>
</gene>